<reference evidence="3" key="1">
    <citation type="submission" date="2018-02" db="EMBL/GenBank/DDBJ databases">
        <title>Genome sequencing of Solimonas sp. HR-BB.</title>
        <authorList>
            <person name="Lee Y."/>
            <person name="Jeon C.O."/>
        </authorList>
    </citation>
    <scope>NUCLEOTIDE SEQUENCE [LARGE SCALE GENOMIC DNA]</scope>
    <source>
        <strain evidence="3">HR-U</strain>
    </source>
</reference>
<name>A0A2S7INE2_9BACT</name>
<dbReference type="EMBL" id="PTRA01000001">
    <property type="protein sequence ID" value="PQA59176.1"/>
    <property type="molecule type" value="Genomic_DNA"/>
</dbReference>
<accession>A0A2S7INE2</accession>
<evidence type="ECO:0000313" key="3">
    <source>
        <dbReference type="Proteomes" id="UP000239590"/>
    </source>
</evidence>
<protein>
    <submittedName>
        <fullName evidence="2">Uncharacterized protein</fullName>
    </submittedName>
</protein>
<dbReference type="Proteomes" id="UP000239590">
    <property type="component" value="Unassembled WGS sequence"/>
</dbReference>
<dbReference type="OrthoDB" id="962778at2"/>
<keyword evidence="3" id="KW-1185">Reference proteome</keyword>
<comment type="caution">
    <text evidence="2">The sequence shown here is derived from an EMBL/GenBank/DDBJ whole genome shotgun (WGS) entry which is preliminary data.</text>
</comment>
<dbReference type="RefSeq" id="WP_104710477.1">
    <property type="nucleotide sequence ID" value="NZ_PTRA01000001.1"/>
</dbReference>
<organism evidence="2 3">
    <name type="scientific">Siphonobacter curvatus</name>
    <dbReference type="NCBI Taxonomy" id="2094562"/>
    <lineage>
        <taxon>Bacteria</taxon>
        <taxon>Pseudomonadati</taxon>
        <taxon>Bacteroidota</taxon>
        <taxon>Cytophagia</taxon>
        <taxon>Cytophagales</taxon>
        <taxon>Cytophagaceae</taxon>
        <taxon>Siphonobacter</taxon>
    </lineage>
</organism>
<keyword evidence="1" id="KW-0175">Coiled coil</keyword>
<sequence>MVQAEALHREAAILSNTLHTYPAEAVEAVKPVIQAIIDKRMAWKQVRQKAEYLKKFGELPPEAEQKPGVTELVAVDSSLAELQVQLQRLNVNITKYEKKVKDQPEHKKAGNWAADLDKMRALKRELQQKIVNQKYEKQ</sequence>
<evidence type="ECO:0000313" key="2">
    <source>
        <dbReference type="EMBL" id="PQA59176.1"/>
    </source>
</evidence>
<proteinExistence type="predicted"/>
<feature type="coiled-coil region" evidence="1">
    <location>
        <begin position="79"/>
        <end position="136"/>
    </location>
</feature>
<dbReference type="AlphaFoldDB" id="A0A2S7INE2"/>
<gene>
    <name evidence="2" type="ORF">C5O19_05835</name>
</gene>
<evidence type="ECO:0000256" key="1">
    <source>
        <dbReference type="SAM" id="Coils"/>
    </source>
</evidence>